<gene>
    <name evidence="14" type="ORF">FHK82_06360</name>
</gene>
<keyword evidence="4" id="KW-0548">Nucleotidyltransferase</keyword>
<evidence type="ECO:0000256" key="10">
    <source>
        <dbReference type="ARBA" id="ARBA00022884"/>
    </source>
</evidence>
<keyword evidence="2 11" id="KW-0808">Transferase</keyword>
<accession>A0A558D7C7</accession>
<evidence type="ECO:0000256" key="3">
    <source>
        <dbReference type="ARBA" id="ARBA00022694"/>
    </source>
</evidence>
<dbReference type="EMBL" id="VMRY01000016">
    <property type="protein sequence ID" value="TVT56934.1"/>
    <property type="molecule type" value="Genomic_DNA"/>
</dbReference>
<sequence>MKIYLVGGAVRDRLLNIPVKDRDWLVVGATESEMLDRGYIQADGLFPVFLHPETGEEYALARRETKTAPGYKGFSVEYGPDVTLDEDLQRRDFTINALVEDEQGEVIDRVGGLDDITERRLRHITPAFQEDPVRLLRGARFIARLSKYGFSLAHDTFGLMKQMVTAEELAALKPERVWQEMSRALTEPEPWRFFEILHRCGALHTLLPKLAQAMGPDQPHADQPVSEPIKALKRSVAVGAEPIVRFVALFYGVCEGPGGSRWLTRCLPVKREYLDLLELLQGAARFYPPAARHDASATLDLLIRSRAQQHPERLNRLLMLGTILWPELGDGVSDWLHQANQAKESISPAALNEEGFQGADLGRVLRERQLKAIATLDESSVHA</sequence>
<proteinExistence type="inferred from homology"/>
<feature type="domain" description="tRNA nucleotidyltransferase/poly(A) polymerase RNA and SrmB- binding" evidence="13">
    <location>
        <begin position="149"/>
        <end position="213"/>
    </location>
</feature>
<dbReference type="Proteomes" id="UP000317355">
    <property type="component" value="Unassembled WGS sequence"/>
</dbReference>
<dbReference type="InterPro" id="IPR043519">
    <property type="entry name" value="NT_sf"/>
</dbReference>
<dbReference type="PANTHER" id="PTHR47545:SF1">
    <property type="entry name" value="MULTIFUNCTIONAL CCA PROTEIN"/>
    <property type="match status" value="1"/>
</dbReference>
<evidence type="ECO:0000256" key="4">
    <source>
        <dbReference type="ARBA" id="ARBA00022695"/>
    </source>
</evidence>
<keyword evidence="6" id="KW-0547">Nucleotide-binding</keyword>
<dbReference type="InterPro" id="IPR002646">
    <property type="entry name" value="PolA_pol_head_dom"/>
</dbReference>
<protein>
    <submittedName>
        <fullName evidence="14">Rhodanese</fullName>
    </submittedName>
</protein>
<evidence type="ECO:0000259" key="13">
    <source>
        <dbReference type="Pfam" id="PF12627"/>
    </source>
</evidence>
<dbReference type="GO" id="GO:0004810">
    <property type="term" value="F:CCA tRNA nucleotidyltransferase activity"/>
    <property type="evidence" value="ECO:0007669"/>
    <property type="project" value="InterPro"/>
</dbReference>
<keyword evidence="7" id="KW-0692">RNA repair</keyword>
<dbReference type="AlphaFoldDB" id="A0A558D7C7"/>
<evidence type="ECO:0000256" key="8">
    <source>
        <dbReference type="ARBA" id="ARBA00022840"/>
    </source>
</evidence>
<dbReference type="GO" id="GO:0046872">
    <property type="term" value="F:metal ion binding"/>
    <property type="evidence" value="ECO:0007669"/>
    <property type="project" value="UniProtKB-KW"/>
</dbReference>
<evidence type="ECO:0000313" key="15">
    <source>
        <dbReference type="Proteomes" id="UP000317355"/>
    </source>
</evidence>
<comment type="similarity">
    <text evidence="11">Belongs to the tRNA nucleotidyltransferase/poly(A) polymerase family.</text>
</comment>
<dbReference type="Pfam" id="PF01743">
    <property type="entry name" value="PolyA_pol"/>
    <property type="match status" value="1"/>
</dbReference>
<evidence type="ECO:0000256" key="7">
    <source>
        <dbReference type="ARBA" id="ARBA00022800"/>
    </source>
</evidence>
<keyword evidence="5" id="KW-0479">Metal-binding</keyword>
<evidence type="ECO:0000256" key="5">
    <source>
        <dbReference type="ARBA" id="ARBA00022723"/>
    </source>
</evidence>
<dbReference type="GO" id="GO:0001680">
    <property type="term" value="P:tRNA 3'-terminal CCA addition"/>
    <property type="evidence" value="ECO:0007669"/>
    <property type="project" value="InterPro"/>
</dbReference>
<evidence type="ECO:0000256" key="2">
    <source>
        <dbReference type="ARBA" id="ARBA00022679"/>
    </source>
</evidence>
<comment type="cofactor">
    <cofactor evidence="1">
        <name>Mg(2+)</name>
        <dbReference type="ChEBI" id="CHEBI:18420"/>
    </cofactor>
</comment>
<evidence type="ECO:0000256" key="9">
    <source>
        <dbReference type="ARBA" id="ARBA00022842"/>
    </source>
</evidence>
<dbReference type="Gene3D" id="1.10.3090.10">
    <property type="entry name" value="cca-adding enzyme, domain 2"/>
    <property type="match status" value="1"/>
</dbReference>
<dbReference type="InterPro" id="IPR012006">
    <property type="entry name" value="CCA_bact"/>
</dbReference>
<dbReference type="InterPro" id="IPR050124">
    <property type="entry name" value="tRNA_CCA-adding_enzyme"/>
</dbReference>
<evidence type="ECO:0000256" key="6">
    <source>
        <dbReference type="ARBA" id="ARBA00022741"/>
    </source>
</evidence>
<keyword evidence="9" id="KW-0460">Magnesium</keyword>
<dbReference type="Pfam" id="PF12627">
    <property type="entry name" value="PolyA_pol_RNAbd"/>
    <property type="match status" value="1"/>
</dbReference>
<evidence type="ECO:0000256" key="1">
    <source>
        <dbReference type="ARBA" id="ARBA00001946"/>
    </source>
</evidence>
<reference evidence="14 15" key="1">
    <citation type="submission" date="2019-07" db="EMBL/GenBank/DDBJ databases">
        <title>The pathways for chlorine oxyanion respiration interact through the shared metabolite chlorate.</title>
        <authorList>
            <person name="Barnum T.P."/>
            <person name="Cheng Y."/>
            <person name="Hill K.A."/>
            <person name="Lucas L.N."/>
            <person name="Carlson H.K."/>
            <person name="Coates J.D."/>
        </authorList>
    </citation>
    <scope>NUCLEOTIDE SEQUENCE [LARGE SCALE GENOMIC DNA]</scope>
    <source>
        <strain evidence="14">BK-3</strain>
    </source>
</reference>
<keyword evidence="8" id="KW-0067">ATP-binding</keyword>
<dbReference type="GO" id="GO:0003723">
    <property type="term" value="F:RNA binding"/>
    <property type="evidence" value="ECO:0007669"/>
    <property type="project" value="UniProtKB-KW"/>
</dbReference>
<keyword evidence="10 11" id="KW-0694">RNA-binding</keyword>
<dbReference type="GO" id="GO:0042245">
    <property type="term" value="P:RNA repair"/>
    <property type="evidence" value="ECO:0007669"/>
    <property type="project" value="UniProtKB-KW"/>
</dbReference>
<name>A0A558D7C7_9GAMM</name>
<evidence type="ECO:0000313" key="14">
    <source>
        <dbReference type="EMBL" id="TVT56934.1"/>
    </source>
</evidence>
<dbReference type="PIRSF" id="PIRSF000813">
    <property type="entry name" value="CCA_bact"/>
    <property type="match status" value="1"/>
</dbReference>
<dbReference type="PANTHER" id="PTHR47545">
    <property type="entry name" value="MULTIFUNCTIONAL CCA PROTEIN"/>
    <property type="match status" value="1"/>
</dbReference>
<dbReference type="SUPFAM" id="SSF81301">
    <property type="entry name" value="Nucleotidyltransferase"/>
    <property type="match status" value="1"/>
</dbReference>
<comment type="caution">
    <text evidence="14">The sequence shown here is derived from an EMBL/GenBank/DDBJ whole genome shotgun (WGS) entry which is preliminary data.</text>
</comment>
<dbReference type="GO" id="GO:0005524">
    <property type="term" value="F:ATP binding"/>
    <property type="evidence" value="ECO:0007669"/>
    <property type="project" value="UniProtKB-KW"/>
</dbReference>
<dbReference type="Gene3D" id="3.30.460.10">
    <property type="entry name" value="Beta Polymerase, domain 2"/>
    <property type="match status" value="1"/>
</dbReference>
<keyword evidence="3" id="KW-0819">tRNA processing</keyword>
<evidence type="ECO:0000256" key="11">
    <source>
        <dbReference type="RuleBase" id="RU003953"/>
    </source>
</evidence>
<dbReference type="SUPFAM" id="SSF81891">
    <property type="entry name" value="Poly A polymerase C-terminal region-like"/>
    <property type="match status" value="1"/>
</dbReference>
<organism evidence="14 15">
    <name type="scientific">Sedimenticola thiotaurini</name>
    <dbReference type="NCBI Taxonomy" id="1543721"/>
    <lineage>
        <taxon>Bacteria</taxon>
        <taxon>Pseudomonadati</taxon>
        <taxon>Pseudomonadota</taxon>
        <taxon>Gammaproteobacteria</taxon>
        <taxon>Chromatiales</taxon>
        <taxon>Sedimenticolaceae</taxon>
        <taxon>Sedimenticola</taxon>
    </lineage>
</organism>
<feature type="domain" description="Poly A polymerase head" evidence="12">
    <location>
        <begin position="3"/>
        <end position="122"/>
    </location>
</feature>
<dbReference type="InterPro" id="IPR032828">
    <property type="entry name" value="PolyA_RNA-bd"/>
</dbReference>
<evidence type="ECO:0000259" key="12">
    <source>
        <dbReference type="Pfam" id="PF01743"/>
    </source>
</evidence>